<dbReference type="AlphaFoldDB" id="A0A9P9FF59"/>
<gene>
    <name evidence="3" type="ORF">EDB81DRAFT_713527</name>
</gene>
<evidence type="ECO:0000313" key="4">
    <source>
        <dbReference type="Proteomes" id="UP000738349"/>
    </source>
</evidence>
<evidence type="ECO:0000256" key="2">
    <source>
        <dbReference type="PROSITE-ProRule" id="PRU00235"/>
    </source>
</evidence>
<feature type="repeat" description="RCC1" evidence="2">
    <location>
        <begin position="160"/>
        <end position="216"/>
    </location>
</feature>
<accession>A0A9P9FF59</accession>
<dbReference type="OrthoDB" id="5370059at2759"/>
<dbReference type="PANTHER" id="PTHR45622">
    <property type="entry name" value="UBIQUITIN-PROTEIN LIGASE E3A-RELATED"/>
    <property type="match status" value="1"/>
</dbReference>
<name>A0A9P9FF59_9HYPO</name>
<dbReference type="InterPro" id="IPR000408">
    <property type="entry name" value="Reg_chr_condens"/>
</dbReference>
<dbReference type="SUPFAM" id="SSF50985">
    <property type="entry name" value="RCC1/BLIP-II"/>
    <property type="match status" value="1"/>
</dbReference>
<dbReference type="Gene3D" id="2.130.10.30">
    <property type="entry name" value="Regulator of chromosome condensation 1/beta-lactamase-inhibitor protein II"/>
    <property type="match status" value="1"/>
</dbReference>
<protein>
    <submittedName>
        <fullName evidence="3">Regulator of chromosome condensation 1/beta-lactamase-inhibitor protein II</fullName>
    </submittedName>
</protein>
<evidence type="ECO:0000313" key="3">
    <source>
        <dbReference type="EMBL" id="KAH7160722.1"/>
    </source>
</evidence>
<keyword evidence="4" id="KW-1185">Reference proteome</keyword>
<reference evidence="3" key="1">
    <citation type="journal article" date="2021" name="Nat. Commun.">
        <title>Genetic determinants of endophytism in the Arabidopsis root mycobiome.</title>
        <authorList>
            <person name="Mesny F."/>
            <person name="Miyauchi S."/>
            <person name="Thiergart T."/>
            <person name="Pickel B."/>
            <person name="Atanasova L."/>
            <person name="Karlsson M."/>
            <person name="Huettel B."/>
            <person name="Barry K.W."/>
            <person name="Haridas S."/>
            <person name="Chen C."/>
            <person name="Bauer D."/>
            <person name="Andreopoulos W."/>
            <person name="Pangilinan J."/>
            <person name="LaButti K."/>
            <person name="Riley R."/>
            <person name="Lipzen A."/>
            <person name="Clum A."/>
            <person name="Drula E."/>
            <person name="Henrissat B."/>
            <person name="Kohler A."/>
            <person name="Grigoriev I.V."/>
            <person name="Martin F.M."/>
            <person name="Hacquard S."/>
        </authorList>
    </citation>
    <scope>NUCLEOTIDE SEQUENCE</scope>
    <source>
        <strain evidence="3">MPI-CAGE-AT-0147</strain>
    </source>
</reference>
<organism evidence="3 4">
    <name type="scientific">Dactylonectria macrodidyma</name>
    <dbReference type="NCBI Taxonomy" id="307937"/>
    <lineage>
        <taxon>Eukaryota</taxon>
        <taxon>Fungi</taxon>
        <taxon>Dikarya</taxon>
        <taxon>Ascomycota</taxon>
        <taxon>Pezizomycotina</taxon>
        <taxon>Sordariomycetes</taxon>
        <taxon>Hypocreomycetidae</taxon>
        <taxon>Hypocreales</taxon>
        <taxon>Nectriaceae</taxon>
        <taxon>Dactylonectria</taxon>
    </lineage>
</organism>
<keyword evidence="1" id="KW-0677">Repeat</keyword>
<feature type="repeat" description="RCC1" evidence="2">
    <location>
        <begin position="217"/>
        <end position="270"/>
    </location>
</feature>
<dbReference type="PANTHER" id="PTHR45622:SF70">
    <property type="entry name" value="SECRETION-REGULATING GUANINE NUCLEOTIDE EXCHANGE FACTOR"/>
    <property type="match status" value="1"/>
</dbReference>
<sequence>MQLALRAAAAYDATELYATGFNAWNQLIFEPTMMEEEPDDLYSFTKVLSTETIGRPLAHLCYTVVYRNAAKCVAGSHPSAMISLDPEEKDIFDHVHAISADGAILTVEDQKLVDSGQSIVRYPSTNAWKLGIDGQSWPCDSPVRQMAAYDAGFVILHEDASVFTLGDGRFEDCLGRDVNDSNPADEPGVVTDLGDLGEPIKKVVAGGHNVAVLTEGGSLYLWGAESTGSRSRQQAFPGISAMPNYVEVDGEKDVEDVALGESHAIALTTDGCIYVVGDNTNGQLGLGRDFTVVAESWTKIDFKVPTGWRVIGVEAGPRSSFILTIKTKPEEA</sequence>
<dbReference type="PRINTS" id="PR00633">
    <property type="entry name" value="RCCNDNSATION"/>
</dbReference>
<dbReference type="InterPro" id="IPR051709">
    <property type="entry name" value="Ub-ligase/GTPase-reg"/>
</dbReference>
<dbReference type="PROSITE" id="PS50012">
    <property type="entry name" value="RCC1_3"/>
    <property type="match status" value="3"/>
</dbReference>
<proteinExistence type="predicted"/>
<feature type="repeat" description="RCC1" evidence="2">
    <location>
        <begin position="271"/>
        <end position="326"/>
    </location>
</feature>
<dbReference type="InterPro" id="IPR009091">
    <property type="entry name" value="RCC1/BLIP-II"/>
</dbReference>
<dbReference type="Proteomes" id="UP000738349">
    <property type="component" value="Unassembled WGS sequence"/>
</dbReference>
<comment type="caution">
    <text evidence="3">The sequence shown here is derived from an EMBL/GenBank/DDBJ whole genome shotgun (WGS) entry which is preliminary data.</text>
</comment>
<dbReference type="EMBL" id="JAGMUV010000004">
    <property type="protein sequence ID" value="KAH7160722.1"/>
    <property type="molecule type" value="Genomic_DNA"/>
</dbReference>
<dbReference type="Pfam" id="PF13540">
    <property type="entry name" value="RCC1_2"/>
    <property type="match status" value="1"/>
</dbReference>
<dbReference type="GO" id="GO:0005737">
    <property type="term" value="C:cytoplasm"/>
    <property type="evidence" value="ECO:0007669"/>
    <property type="project" value="TreeGrafter"/>
</dbReference>
<evidence type="ECO:0000256" key="1">
    <source>
        <dbReference type="ARBA" id="ARBA00022737"/>
    </source>
</evidence>